<keyword evidence="4" id="KW-1185">Reference proteome</keyword>
<proteinExistence type="predicted"/>
<evidence type="ECO:0000313" key="1">
    <source>
        <dbReference type="EMBL" id="GBN64194.1"/>
    </source>
</evidence>
<evidence type="ECO:0000313" key="4">
    <source>
        <dbReference type="Proteomes" id="UP000499080"/>
    </source>
</evidence>
<dbReference type="EMBL" id="BGPR01221851">
    <property type="protein sequence ID" value="GBN64194.1"/>
    <property type="molecule type" value="Genomic_DNA"/>
</dbReference>
<sequence length="59" mass="6322">MALFIQRYKSCSYSLVLRATRNQIPAIPKHPGHLNDSCCNSSSTEAGVLIGHGPTPPEG</sequence>
<evidence type="ECO:0000313" key="2">
    <source>
        <dbReference type="EMBL" id="GBN64209.1"/>
    </source>
</evidence>
<organism evidence="3 4">
    <name type="scientific">Araneus ventricosus</name>
    <name type="common">Orbweaver spider</name>
    <name type="synonym">Epeira ventricosa</name>
    <dbReference type="NCBI Taxonomy" id="182803"/>
    <lineage>
        <taxon>Eukaryota</taxon>
        <taxon>Metazoa</taxon>
        <taxon>Ecdysozoa</taxon>
        <taxon>Arthropoda</taxon>
        <taxon>Chelicerata</taxon>
        <taxon>Arachnida</taxon>
        <taxon>Araneae</taxon>
        <taxon>Araneomorphae</taxon>
        <taxon>Entelegynae</taxon>
        <taxon>Araneoidea</taxon>
        <taxon>Araneidae</taxon>
        <taxon>Araneus</taxon>
    </lineage>
</organism>
<dbReference type="EMBL" id="BGPR01221859">
    <property type="protein sequence ID" value="GBN64209.1"/>
    <property type="molecule type" value="Genomic_DNA"/>
</dbReference>
<name>A0A4Y2QLP3_ARAVE</name>
<comment type="caution">
    <text evidence="3">The sequence shown here is derived from an EMBL/GenBank/DDBJ whole genome shotgun (WGS) entry which is preliminary data.</text>
</comment>
<dbReference type="EMBL" id="BGPR01221881">
    <property type="protein sequence ID" value="GBN64251.1"/>
    <property type="molecule type" value="Genomic_DNA"/>
</dbReference>
<reference evidence="3 4" key="1">
    <citation type="journal article" date="2019" name="Sci. Rep.">
        <title>Orb-weaving spider Araneus ventricosus genome elucidates the spidroin gene catalogue.</title>
        <authorList>
            <person name="Kono N."/>
            <person name="Nakamura H."/>
            <person name="Ohtoshi R."/>
            <person name="Moran D.A.P."/>
            <person name="Shinohara A."/>
            <person name="Yoshida Y."/>
            <person name="Fujiwara M."/>
            <person name="Mori M."/>
            <person name="Tomita M."/>
            <person name="Arakawa K."/>
        </authorList>
    </citation>
    <scope>NUCLEOTIDE SEQUENCE [LARGE SCALE GENOMIC DNA]</scope>
</reference>
<feature type="non-terminal residue" evidence="3">
    <location>
        <position position="59"/>
    </location>
</feature>
<evidence type="ECO:0000313" key="3">
    <source>
        <dbReference type="EMBL" id="GBN64251.1"/>
    </source>
</evidence>
<protein>
    <submittedName>
        <fullName evidence="3">Uncharacterized protein</fullName>
    </submittedName>
</protein>
<dbReference type="Proteomes" id="UP000499080">
    <property type="component" value="Unassembled WGS sequence"/>
</dbReference>
<accession>A0A4Y2QLP3</accession>
<gene>
    <name evidence="3" type="ORF">AVEN_134126_1</name>
    <name evidence="1" type="ORF">AVEN_227315_1</name>
    <name evidence="2" type="ORF">AVEN_271694_1</name>
</gene>
<dbReference type="AlphaFoldDB" id="A0A4Y2QLP3"/>